<reference evidence="2" key="1">
    <citation type="submission" date="2018-09" db="EMBL/GenBank/DDBJ databases">
        <authorList>
            <person name="Livingstone P.G."/>
            <person name="Whitworth D.E."/>
        </authorList>
    </citation>
    <scope>NUCLEOTIDE SEQUENCE [LARGE SCALE GENOMIC DNA]</scope>
    <source>
        <strain evidence="2">CA051B</strain>
    </source>
</reference>
<protein>
    <submittedName>
        <fullName evidence="1">Uncharacterized protein</fullName>
    </submittedName>
</protein>
<dbReference type="AlphaFoldDB" id="A0A3A8PHK7"/>
<evidence type="ECO:0000313" key="1">
    <source>
        <dbReference type="EMBL" id="RKH55499.1"/>
    </source>
</evidence>
<keyword evidence="2" id="KW-1185">Reference proteome</keyword>
<proteinExistence type="predicted"/>
<gene>
    <name evidence="1" type="ORF">D7V93_22665</name>
</gene>
<dbReference type="EMBL" id="RAWB01000250">
    <property type="protein sequence ID" value="RKH55499.1"/>
    <property type="molecule type" value="Genomic_DNA"/>
</dbReference>
<feature type="non-terminal residue" evidence="1">
    <location>
        <position position="97"/>
    </location>
</feature>
<dbReference type="Proteomes" id="UP000272888">
    <property type="component" value="Unassembled WGS sequence"/>
</dbReference>
<name>A0A3A8PHK7_9BACT</name>
<sequence>MEGVRVAGPEVVDALLVVDGPRPLLDLALERVDGVAAFLHHLVLHLNDRVLHLGGRVLHVANKVLALLHDLVLHLDGLVLHVAHEVLAHVAGLAQPT</sequence>
<comment type="caution">
    <text evidence="1">The sequence shown here is derived from an EMBL/GenBank/DDBJ whole genome shotgun (WGS) entry which is preliminary data.</text>
</comment>
<accession>A0A3A8PHK7</accession>
<evidence type="ECO:0000313" key="2">
    <source>
        <dbReference type="Proteomes" id="UP000272888"/>
    </source>
</evidence>
<organism evidence="1 2">
    <name type="scientific">Corallococcus llansteffanensis</name>
    <dbReference type="NCBI Taxonomy" id="2316731"/>
    <lineage>
        <taxon>Bacteria</taxon>
        <taxon>Pseudomonadati</taxon>
        <taxon>Myxococcota</taxon>
        <taxon>Myxococcia</taxon>
        <taxon>Myxococcales</taxon>
        <taxon>Cystobacterineae</taxon>
        <taxon>Myxococcaceae</taxon>
        <taxon>Corallococcus</taxon>
    </lineage>
</organism>